<feature type="transmembrane region" description="Helical" evidence="10">
    <location>
        <begin position="196"/>
        <end position="217"/>
    </location>
</feature>
<dbReference type="InterPro" id="IPR003593">
    <property type="entry name" value="AAA+_ATPase"/>
</dbReference>
<proteinExistence type="predicted"/>
<evidence type="ECO:0000259" key="11">
    <source>
        <dbReference type="PROSITE" id="PS50893"/>
    </source>
</evidence>
<evidence type="ECO:0000256" key="4">
    <source>
        <dbReference type="ARBA" id="ARBA00022692"/>
    </source>
</evidence>
<dbReference type="Gene3D" id="1.20.1560.10">
    <property type="entry name" value="ABC transporter type 1, transmembrane domain"/>
    <property type="match status" value="1"/>
</dbReference>
<dbReference type="InterPro" id="IPR039421">
    <property type="entry name" value="Type_1_exporter"/>
</dbReference>
<organism evidence="14 15">
    <name type="scientific">Pedobacter planticolens</name>
    <dbReference type="NCBI Taxonomy" id="2679964"/>
    <lineage>
        <taxon>Bacteria</taxon>
        <taxon>Pseudomonadati</taxon>
        <taxon>Bacteroidota</taxon>
        <taxon>Sphingobacteriia</taxon>
        <taxon>Sphingobacteriales</taxon>
        <taxon>Sphingobacteriaceae</taxon>
        <taxon>Pedobacter</taxon>
    </lineage>
</organism>
<dbReference type="Gene3D" id="3.90.70.10">
    <property type="entry name" value="Cysteine proteinases"/>
    <property type="match status" value="1"/>
</dbReference>
<dbReference type="InterPro" id="IPR017871">
    <property type="entry name" value="ABC_transporter-like_CS"/>
</dbReference>
<dbReference type="FunFam" id="3.40.50.300:FF:000299">
    <property type="entry name" value="ABC transporter ATP-binding protein/permease"/>
    <property type="match status" value="1"/>
</dbReference>
<feature type="transmembrane region" description="Helical" evidence="10">
    <location>
        <begin position="331"/>
        <end position="351"/>
    </location>
</feature>
<dbReference type="PROSITE" id="PS00211">
    <property type="entry name" value="ABC_TRANSPORTER_1"/>
    <property type="match status" value="1"/>
</dbReference>
<dbReference type="CDD" id="cd02418">
    <property type="entry name" value="Peptidase_C39B"/>
    <property type="match status" value="1"/>
</dbReference>
<dbReference type="RefSeq" id="WP_182920655.1">
    <property type="nucleotide sequence ID" value="NZ_WNXD01000001.1"/>
</dbReference>
<evidence type="ECO:0000256" key="9">
    <source>
        <dbReference type="ARBA" id="ARBA00023136"/>
    </source>
</evidence>
<keyword evidence="2" id="KW-0813">Transport</keyword>
<dbReference type="GO" id="GO:0005886">
    <property type="term" value="C:plasma membrane"/>
    <property type="evidence" value="ECO:0007669"/>
    <property type="project" value="UniProtKB-SubCell"/>
</dbReference>
<keyword evidence="5" id="KW-0547">Nucleotide-binding</keyword>
<dbReference type="PANTHER" id="PTHR43394">
    <property type="entry name" value="ATP-DEPENDENT PERMEASE MDL1, MITOCHONDRIAL"/>
    <property type="match status" value="1"/>
</dbReference>
<dbReference type="Pfam" id="PF00005">
    <property type="entry name" value="ABC_tran"/>
    <property type="match status" value="1"/>
</dbReference>
<dbReference type="InterPro" id="IPR027417">
    <property type="entry name" value="P-loop_NTPase"/>
</dbReference>
<reference evidence="14" key="1">
    <citation type="submission" date="2019-11" db="EMBL/GenBank/DDBJ databases">
        <title>Description of Pedobacter sp. LMG 31464T.</title>
        <authorList>
            <person name="Carlier A."/>
            <person name="Qi S."/>
            <person name="Vandamme P."/>
        </authorList>
    </citation>
    <scope>NUCLEOTIDE SEQUENCE</scope>
    <source>
        <strain evidence="14">LMG 31464</strain>
    </source>
</reference>
<dbReference type="SUPFAM" id="SSF52540">
    <property type="entry name" value="P-loop containing nucleoside triphosphate hydrolases"/>
    <property type="match status" value="1"/>
</dbReference>
<dbReference type="PROSITE" id="PS50990">
    <property type="entry name" value="PEPTIDASE_C39"/>
    <property type="match status" value="1"/>
</dbReference>
<dbReference type="SMART" id="SM00382">
    <property type="entry name" value="AAA"/>
    <property type="match status" value="1"/>
</dbReference>
<keyword evidence="6" id="KW-0378">Hydrolase</keyword>
<evidence type="ECO:0000313" key="15">
    <source>
        <dbReference type="Proteomes" id="UP000601055"/>
    </source>
</evidence>
<feature type="domain" description="Peptidase C39" evidence="13">
    <location>
        <begin position="11"/>
        <end position="143"/>
    </location>
</feature>
<dbReference type="InterPro" id="IPR005074">
    <property type="entry name" value="Peptidase_C39"/>
</dbReference>
<feature type="domain" description="ABC transporter" evidence="11">
    <location>
        <begin position="509"/>
        <end position="744"/>
    </location>
</feature>
<keyword evidence="9 10" id="KW-0472">Membrane</keyword>
<gene>
    <name evidence="14" type="ORF">GM921_00510</name>
</gene>
<evidence type="ECO:0000256" key="7">
    <source>
        <dbReference type="ARBA" id="ARBA00022840"/>
    </source>
</evidence>
<protein>
    <submittedName>
        <fullName evidence="14">ATP-binding cassette domain-containing protein</fullName>
    </submittedName>
</protein>
<dbReference type="GO" id="GO:0005524">
    <property type="term" value="F:ATP binding"/>
    <property type="evidence" value="ECO:0007669"/>
    <property type="project" value="UniProtKB-KW"/>
</dbReference>
<keyword evidence="7 14" id="KW-0067">ATP-binding</keyword>
<dbReference type="Proteomes" id="UP000601055">
    <property type="component" value="Unassembled WGS sequence"/>
</dbReference>
<evidence type="ECO:0000256" key="10">
    <source>
        <dbReference type="SAM" id="Phobius"/>
    </source>
</evidence>
<dbReference type="Pfam" id="PF03412">
    <property type="entry name" value="Peptidase_C39"/>
    <property type="match status" value="1"/>
</dbReference>
<dbReference type="PROSITE" id="PS50929">
    <property type="entry name" value="ABC_TM1F"/>
    <property type="match status" value="1"/>
</dbReference>
<dbReference type="GO" id="GO:0008233">
    <property type="term" value="F:peptidase activity"/>
    <property type="evidence" value="ECO:0007669"/>
    <property type="project" value="InterPro"/>
</dbReference>
<evidence type="ECO:0000259" key="12">
    <source>
        <dbReference type="PROSITE" id="PS50929"/>
    </source>
</evidence>
<feature type="transmembrane region" description="Helical" evidence="10">
    <location>
        <begin position="303"/>
        <end position="325"/>
    </location>
</feature>
<evidence type="ECO:0000256" key="1">
    <source>
        <dbReference type="ARBA" id="ARBA00004651"/>
    </source>
</evidence>
<evidence type="ECO:0000256" key="2">
    <source>
        <dbReference type="ARBA" id="ARBA00022448"/>
    </source>
</evidence>
<dbReference type="Pfam" id="PF00664">
    <property type="entry name" value="ABC_membrane"/>
    <property type="match status" value="1"/>
</dbReference>
<sequence length="760" mass="86331">MLNTKFPLDLQMDMMDCGPACLKMIVKHYGKFYSLQYLRDKCGLTKEGISFADLSHAAEGIGLRSLALKCTVIDLIDKIPLPAIVHWDNSHFVVVYKVKGGRQKTEDLGSKMGTIYVADPAKGYVSYTAAEFAAKTIKKDGGVVNDETNKEKLVLMALEPQADFYERQVDEKIERLKTFENFLGYFKPYKKSFANLFFVMLLVTILQGMMPFISKAIIDVGIQTHDLDFINIILIANVAIIVSVLLSNMVRDWILLHITSRINIALISDYLIKLMRLPITFFENKKTGDILQRAQDHERIRSFLMNNSIGMIFSMLTFVVFGIILFIYNPIIFYIFLAGSTLYVGWVMAFLKLRKKLDWEYFDLVSKNQSYWVETISSIQDIKINNYEKQKRWKWEGIQARLYKVNLRVMSVTNTQNLGAQFIDQLKNLFITFYCAKAVISGDITFGVMISTQFIIGMLNAPVSQFIQFIIGFQFAQLSFLRLNEIHQLPDEHDNVGQNSMELPEKKSLIINNVGFQYTPAGKPILQGIRLIIPEGKVTAIVGDSGSGKSTLLKLLLRLYKPTYGDIRIGDMNINNISLRQWRDKCGAVMQDGKIFNDTILNNITLDDEKVDYDRLKKALQTANISQEIEALPLGYETIMGEQGRGLSGGQKQRVLIARALYKNPDYLFFDEATNSLDTINEQKITAALDDVFKGKTVIVVAHRLSTIRKAHQIVVMQNGMVVEIGNHDMLMQKKGRYYLLVQSQVDLSSTTIAPMALEN</sequence>
<dbReference type="GO" id="GO:0015421">
    <property type="term" value="F:ABC-type oligopeptide transporter activity"/>
    <property type="evidence" value="ECO:0007669"/>
    <property type="project" value="TreeGrafter"/>
</dbReference>
<feature type="domain" description="ABC transmembrane type-1" evidence="12">
    <location>
        <begin position="196"/>
        <end position="474"/>
    </location>
</feature>
<dbReference type="InterPro" id="IPR011527">
    <property type="entry name" value="ABC1_TM_dom"/>
</dbReference>
<dbReference type="EMBL" id="WNXD01000001">
    <property type="protein sequence ID" value="MBB2143951.1"/>
    <property type="molecule type" value="Genomic_DNA"/>
</dbReference>
<accession>A0A923DVS5</accession>
<dbReference type="InterPro" id="IPR003439">
    <property type="entry name" value="ABC_transporter-like_ATP-bd"/>
</dbReference>
<keyword evidence="4 10" id="KW-0812">Transmembrane</keyword>
<evidence type="ECO:0000259" key="13">
    <source>
        <dbReference type="PROSITE" id="PS50990"/>
    </source>
</evidence>
<evidence type="ECO:0000256" key="3">
    <source>
        <dbReference type="ARBA" id="ARBA00022475"/>
    </source>
</evidence>
<keyword evidence="3" id="KW-1003">Cell membrane</keyword>
<dbReference type="PROSITE" id="PS50893">
    <property type="entry name" value="ABC_TRANSPORTER_2"/>
    <property type="match status" value="1"/>
</dbReference>
<evidence type="ECO:0000256" key="6">
    <source>
        <dbReference type="ARBA" id="ARBA00022801"/>
    </source>
</evidence>
<dbReference type="GO" id="GO:0006508">
    <property type="term" value="P:proteolysis"/>
    <property type="evidence" value="ECO:0007669"/>
    <property type="project" value="InterPro"/>
</dbReference>
<evidence type="ECO:0000313" key="14">
    <source>
        <dbReference type="EMBL" id="MBB2143951.1"/>
    </source>
</evidence>
<dbReference type="Gene3D" id="3.40.50.300">
    <property type="entry name" value="P-loop containing nucleotide triphosphate hydrolases"/>
    <property type="match status" value="1"/>
</dbReference>
<evidence type="ECO:0000256" key="5">
    <source>
        <dbReference type="ARBA" id="ARBA00022741"/>
    </source>
</evidence>
<dbReference type="InterPro" id="IPR036640">
    <property type="entry name" value="ABC1_TM_sf"/>
</dbReference>
<dbReference type="AlphaFoldDB" id="A0A923DVS5"/>
<dbReference type="GO" id="GO:0016887">
    <property type="term" value="F:ATP hydrolysis activity"/>
    <property type="evidence" value="ECO:0007669"/>
    <property type="project" value="InterPro"/>
</dbReference>
<keyword evidence="15" id="KW-1185">Reference proteome</keyword>
<evidence type="ECO:0000256" key="8">
    <source>
        <dbReference type="ARBA" id="ARBA00022989"/>
    </source>
</evidence>
<dbReference type="PANTHER" id="PTHR43394:SF1">
    <property type="entry name" value="ATP-BINDING CASSETTE SUB-FAMILY B MEMBER 10, MITOCHONDRIAL"/>
    <property type="match status" value="1"/>
</dbReference>
<keyword evidence="8 10" id="KW-1133">Transmembrane helix</keyword>
<name>A0A923DVS5_9SPHI</name>
<comment type="subcellular location">
    <subcellularLocation>
        <location evidence="1">Cell membrane</location>
        <topology evidence="1">Multi-pass membrane protein</topology>
    </subcellularLocation>
</comment>
<comment type="caution">
    <text evidence="14">The sequence shown here is derived from an EMBL/GenBank/DDBJ whole genome shotgun (WGS) entry which is preliminary data.</text>
</comment>
<dbReference type="CDD" id="cd18571">
    <property type="entry name" value="ABC_6TM_peptidase_like"/>
    <property type="match status" value="1"/>
</dbReference>
<feature type="transmembrane region" description="Helical" evidence="10">
    <location>
        <begin position="229"/>
        <end position="247"/>
    </location>
</feature>
<dbReference type="SUPFAM" id="SSF90123">
    <property type="entry name" value="ABC transporter transmembrane region"/>
    <property type="match status" value="1"/>
</dbReference>